<dbReference type="SUPFAM" id="SSF53448">
    <property type="entry name" value="Nucleotide-diphospho-sugar transferases"/>
    <property type="match status" value="1"/>
</dbReference>
<dbReference type="Proteomes" id="UP000578252">
    <property type="component" value="Unassembled WGS sequence"/>
</dbReference>
<dbReference type="AlphaFoldDB" id="A0A7Y0Y376"/>
<dbReference type="PANTHER" id="PTHR22916">
    <property type="entry name" value="GLYCOSYLTRANSFERASE"/>
    <property type="match status" value="1"/>
</dbReference>
<proteinExistence type="predicted"/>
<keyword evidence="1" id="KW-0328">Glycosyltransferase</keyword>
<dbReference type="Proteomes" id="UP001209486">
    <property type="component" value="Unassembled WGS sequence"/>
</dbReference>
<comment type="caution">
    <text evidence="6">The sequence shown here is derived from an EMBL/GenBank/DDBJ whole genome shotgun (WGS) entry which is preliminary data.</text>
</comment>
<evidence type="ECO:0000256" key="1">
    <source>
        <dbReference type="ARBA" id="ARBA00022676"/>
    </source>
</evidence>
<dbReference type="PANTHER" id="PTHR22916:SF51">
    <property type="entry name" value="GLYCOSYLTRANSFERASE EPSH-RELATED"/>
    <property type="match status" value="1"/>
</dbReference>
<reference evidence="5 8" key="1">
    <citation type="submission" date="2019-08" db="EMBL/GenBank/DDBJ databases">
        <title>Comparison of rpoB and gyrB Sequences from Mobiluncus Species and Development of a Multiplex PCR Method for Clinical Detection of Mobiluncus curtisii and Mobiluncus mulieris.</title>
        <authorList>
            <person name="Yang L."/>
            <person name="Shen Y."/>
            <person name="Xu G."/>
            <person name="Shu L.-B."/>
            <person name="Hu J."/>
            <person name="Zhang R."/>
            <person name="Wang Y."/>
            <person name="Zhou H.-W."/>
            <person name="Zhang X."/>
        </authorList>
    </citation>
    <scope>NUCLEOTIDE SEQUENCE [LARGE SCALE GENOMIC DNA]</scope>
    <source>
        <strain evidence="5 8">M26</strain>
    </source>
</reference>
<keyword evidence="2 6" id="KW-0808">Transferase</keyword>
<evidence type="ECO:0000313" key="7">
    <source>
        <dbReference type="Proteomes" id="UP000578252"/>
    </source>
</evidence>
<gene>
    <name evidence="5" type="ORF">FYZ43_00250</name>
    <name evidence="6" type="ORF">HHJ78_00805</name>
</gene>
<name>A0A7Y0Y376_9ACTO</name>
<dbReference type="InterPro" id="IPR001173">
    <property type="entry name" value="Glyco_trans_2-like"/>
</dbReference>
<dbReference type="CDD" id="cd00761">
    <property type="entry name" value="Glyco_tranf_GTA_type"/>
    <property type="match status" value="1"/>
</dbReference>
<organism evidence="6 7">
    <name type="scientific">Mobiluncus mulieris</name>
    <dbReference type="NCBI Taxonomy" id="2052"/>
    <lineage>
        <taxon>Bacteria</taxon>
        <taxon>Bacillati</taxon>
        <taxon>Actinomycetota</taxon>
        <taxon>Actinomycetes</taxon>
        <taxon>Actinomycetales</taxon>
        <taxon>Actinomycetaceae</taxon>
        <taxon>Mobiluncus</taxon>
    </lineage>
</organism>
<dbReference type="GO" id="GO:0016757">
    <property type="term" value="F:glycosyltransferase activity"/>
    <property type="evidence" value="ECO:0007669"/>
    <property type="project" value="UniProtKB-KW"/>
</dbReference>
<evidence type="ECO:0000259" key="4">
    <source>
        <dbReference type="Pfam" id="PF00535"/>
    </source>
</evidence>
<reference evidence="6 7" key="2">
    <citation type="submission" date="2020-04" db="EMBL/GenBank/DDBJ databases">
        <title>Antimicrobial susceptibility and clonality of vaginal-derived multi-drug resistant Mobiluncus isolates in China.</title>
        <authorList>
            <person name="Zhang X."/>
        </authorList>
    </citation>
    <scope>NUCLEOTIDE SEQUENCE [LARGE SCALE GENOMIC DNA]</scope>
    <source>
        <strain evidence="6 7">13</strain>
    </source>
</reference>
<protein>
    <submittedName>
        <fullName evidence="6">Glycosyltransferase family 2 protein</fullName>
    </submittedName>
</protein>
<feature type="region of interest" description="Disordered" evidence="3">
    <location>
        <begin position="1"/>
        <end position="28"/>
    </location>
</feature>
<evidence type="ECO:0000313" key="8">
    <source>
        <dbReference type="Proteomes" id="UP001209486"/>
    </source>
</evidence>
<dbReference type="Pfam" id="PF00535">
    <property type="entry name" value="Glycos_transf_2"/>
    <property type="match status" value="1"/>
</dbReference>
<feature type="domain" description="Glycosyltransferase 2-like" evidence="4">
    <location>
        <begin position="37"/>
        <end position="139"/>
    </location>
</feature>
<dbReference type="InterPro" id="IPR029044">
    <property type="entry name" value="Nucleotide-diphossugar_trans"/>
</dbReference>
<sequence length="371" mass="42392">MKPTKPTNPKKRIGKLDKQSANKAEHADAMSRPITLSFVIPCYNSEDYMDACVSSMLGAGEDTEIIIVDDGSTDKTAEKADRWAEHMPDTIRVIHQENSGHGGAVMAGIRAARGEYLKVVDSDDWLDRVALNLLMAKLRTFIAHKQGVDLVVCNYVYEHVLTGSRKVIRYLKALPMNKIMGWNSVRRFGVGQNILMHSAVYRTQVLRDSGMEMPKHTFYVDNIFVYVPLPYVKKLYYLPVNLYHYFIGREDQSVNEKVMLGRLDQQMRVTKMMAEAYALPDEVRNPHLARYMEGFLALIVTASSIFAVLRGDREALRMRDEMWEAIEAKSPKMATMLRHNPLVWGANVKNPAARSVQVKLYRIAQRLYRFN</sequence>
<evidence type="ECO:0000313" key="6">
    <source>
        <dbReference type="EMBL" id="NMW64113.1"/>
    </source>
</evidence>
<accession>A0A7Y0Y376</accession>
<dbReference type="Gene3D" id="3.90.550.10">
    <property type="entry name" value="Spore Coat Polysaccharide Biosynthesis Protein SpsA, Chain A"/>
    <property type="match status" value="1"/>
</dbReference>
<dbReference type="EMBL" id="JABCUR010000001">
    <property type="protein sequence ID" value="NMW64113.1"/>
    <property type="molecule type" value="Genomic_DNA"/>
</dbReference>
<dbReference type="EMBL" id="VSZY01000001">
    <property type="protein sequence ID" value="MCU9967876.1"/>
    <property type="molecule type" value="Genomic_DNA"/>
</dbReference>
<evidence type="ECO:0000256" key="2">
    <source>
        <dbReference type="ARBA" id="ARBA00022679"/>
    </source>
</evidence>
<feature type="compositionally biased region" description="Basic and acidic residues" evidence="3">
    <location>
        <begin position="14"/>
        <end position="28"/>
    </location>
</feature>
<evidence type="ECO:0000256" key="3">
    <source>
        <dbReference type="SAM" id="MobiDB-lite"/>
    </source>
</evidence>
<evidence type="ECO:0000313" key="5">
    <source>
        <dbReference type="EMBL" id="MCU9967876.1"/>
    </source>
</evidence>